<dbReference type="InterPro" id="IPR017946">
    <property type="entry name" value="PLC-like_Pdiesterase_TIM-brl"/>
</dbReference>
<feature type="chain" id="PRO_5004508587" evidence="2">
    <location>
        <begin position="19"/>
        <end position="469"/>
    </location>
</feature>
<dbReference type="OMA" id="CNNYVEF"/>
<feature type="compositionally biased region" description="Low complexity" evidence="1">
    <location>
        <begin position="99"/>
        <end position="118"/>
    </location>
</feature>
<dbReference type="SUPFAM" id="SSF51695">
    <property type="entry name" value="PLC-like phosphodiesterases"/>
    <property type="match status" value="1"/>
</dbReference>
<keyword evidence="2" id="KW-0732">Signal</keyword>
<dbReference type="Gene3D" id="3.20.20.190">
    <property type="entry name" value="Phosphatidylinositol (PI) phosphodiesterase"/>
    <property type="match status" value="1"/>
</dbReference>
<dbReference type="STRING" id="1116229.S3DIR6"/>
<dbReference type="eggNOG" id="ENOG502RUV2">
    <property type="taxonomic scope" value="Eukaryota"/>
</dbReference>
<dbReference type="GO" id="GO:0006629">
    <property type="term" value="P:lipid metabolic process"/>
    <property type="evidence" value="ECO:0007669"/>
    <property type="project" value="InterPro"/>
</dbReference>
<reference evidence="3 4" key="1">
    <citation type="journal article" date="2013" name="BMC Genomics">
        <title>Genomics-driven discovery of the pneumocandin biosynthetic gene cluster in the fungus Glarea lozoyensis.</title>
        <authorList>
            <person name="Chen L."/>
            <person name="Yue Q."/>
            <person name="Zhang X."/>
            <person name="Xiang M."/>
            <person name="Wang C."/>
            <person name="Li S."/>
            <person name="Che Y."/>
            <person name="Ortiz-Lopez F.J."/>
            <person name="Bills G.F."/>
            <person name="Liu X."/>
            <person name="An Z."/>
        </authorList>
    </citation>
    <scope>NUCLEOTIDE SEQUENCE [LARGE SCALE GENOMIC DNA]</scope>
    <source>
        <strain evidence="4">ATCC 20868 / MF5171</strain>
    </source>
</reference>
<dbReference type="GO" id="GO:0008081">
    <property type="term" value="F:phosphoric diester hydrolase activity"/>
    <property type="evidence" value="ECO:0007669"/>
    <property type="project" value="InterPro"/>
</dbReference>
<keyword evidence="4" id="KW-1185">Reference proteome</keyword>
<dbReference type="KEGG" id="glz:GLAREA_09217"/>
<name>S3DIR6_GLAL2</name>
<dbReference type="OrthoDB" id="7984201at2759"/>
<evidence type="ECO:0000313" key="4">
    <source>
        <dbReference type="Proteomes" id="UP000016922"/>
    </source>
</evidence>
<dbReference type="RefSeq" id="XP_008076369.1">
    <property type="nucleotide sequence ID" value="XM_008078178.1"/>
</dbReference>
<feature type="region of interest" description="Disordered" evidence="1">
    <location>
        <begin position="99"/>
        <end position="147"/>
    </location>
</feature>
<proteinExistence type="predicted"/>
<evidence type="ECO:0000256" key="1">
    <source>
        <dbReference type="SAM" id="MobiDB-lite"/>
    </source>
</evidence>
<dbReference type="GeneID" id="19468265"/>
<dbReference type="Proteomes" id="UP000016922">
    <property type="component" value="Unassembled WGS sequence"/>
</dbReference>
<evidence type="ECO:0000256" key="2">
    <source>
        <dbReference type="SAM" id="SignalP"/>
    </source>
</evidence>
<dbReference type="PANTHER" id="PTHR13593:SF140">
    <property type="entry name" value="PLC-LIKE PHOSPHODIESTERASE"/>
    <property type="match status" value="1"/>
</dbReference>
<dbReference type="PANTHER" id="PTHR13593">
    <property type="match status" value="1"/>
</dbReference>
<organism evidence="3 4">
    <name type="scientific">Glarea lozoyensis (strain ATCC 20868 / MF5171)</name>
    <dbReference type="NCBI Taxonomy" id="1116229"/>
    <lineage>
        <taxon>Eukaryota</taxon>
        <taxon>Fungi</taxon>
        <taxon>Dikarya</taxon>
        <taxon>Ascomycota</taxon>
        <taxon>Pezizomycotina</taxon>
        <taxon>Leotiomycetes</taxon>
        <taxon>Helotiales</taxon>
        <taxon>Helotiaceae</taxon>
        <taxon>Glarea</taxon>
    </lineage>
</organism>
<dbReference type="Pfam" id="PF26146">
    <property type="entry name" value="PI-PLC_X"/>
    <property type="match status" value="1"/>
</dbReference>
<protein>
    <submittedName>
        <fullName evidence="3">PLC-like phosphodiesterase</fullName>
    </submittedName>
</protein>
<evidence type="ECO:0000313" key="3">
    <source>
        <dbReference type="EMBL" id="EPE37054.1"/>
    </source>
</evidence>
<dbReference type="EMBL" id="KE145352">
    <property type="protein sequence ID" value="EPE37054.1"/>
    <property type="molecule type" value="Genomic_DNA"/>
</dbReference>
<sequence length="469" mass="50289">MVFRQVPIALLFAIAANAQVTDIPTISDSRTTSSGSVTLSELATPTGNYLTISTTITRETSSPISTSVIVSTVSSGSSTRTTTLGSSTILGIGTLLAGSNSSTSGTSSVSSSTTDSRTFLSGAPRSSSTVTGSRNATASTSAAAQPTNMTPCNNWPEFCSRSYSNITEVAAHNSPFVKPGNAAANQALPVTTQLNDGIRLLQGQMHFVGDVPHFCHSSCDVLDAGPITDWLTEVREWVQSHPYDVVTILLGNGNYSLVDLYVPFIESTGILDYIYTPPKIPMGINDWPTLQNMIIRGQRVVMFLDYDTNQTAYPWFIDEFSSVWETAFDPTNRSFPCDVQRPPGLNGEEIQNRMYLMNHNLNYDIDLLGVNLLVPYVPLLNVTNNVTGFGSLGVTTEQCATAYGYQPKFLNVDYYNVGKGSVFEVAARHNNVTYDRACCGLASTSAGMKTTTSSLFLAVAGAVGLVLVL</sequence>
<feature type="compositionally biased region" description="Polar residues" evidence="1">
    <location>
        <begin position="124"/>
        <end position="135"/>
    </location>
</feature>
<dbReference type="InterPro" id="IPR051057">
    <property type="entry name" value="PI-PLC_domain"/>
</dbReference>
<gene>
    <name evidence="3" type="ORF">GLAREA_09217</name>
</gene>
<feature type="signal peptide" evidence="2">
    <location>
        <begin position="1"/>
        <end position="18"/>
    </location>
</feature>
<accession>S3DIR6</accession>
<dbReference type="AlphaFoldDB" id="S3DIR6"/>
<dbReference type="HOGENOM" id="CLU_037358_0_1_1"/>